<dbReference type="InterPro" id="IPR051348">
    <property type="entry name" value="U-box_ubiquitin_ligases"/>
</dbReference>
<gene>
    <name evidence="15" type="ORF">GIB67_035362</name>
</gene>
<evidence type="ECO:0000256" key="6">
    <source>
        <dbReference type="ARBA" id="ARBA00022842"/>
    </source>
</evidence>
<dbReference type="GO" id="GO:0004427">
    <property type="term" value="F:inorganic diphosphate phosphatase activity"/>
    <property type="evidence" value="ECO:0007669"/>
    <property type="project" value="InterPro"/>
</dbReference>
<dbReference type="Pfam" id="PF03732">
    <property type="entry name" value="Retrotrans_gag"/>
    <property type="match status" value="1"/>
</dbReference>
<feature type="domain" description="Retrotransposon gag" evidence="14">
    <location>
        <begin position="621"/>
        <end position="713"/>
    </location>
</feature>
<feature type="coiled-coil region" evidence="11">
    <location>
        <begin position="8"/>
        <end position="35"/>
    </location>
</feature>
<dbReference type="SUPFAM" id="SSF56112">
    <property type="entry name" value="Protein kinase-like (PK-like)"/>
    <property type="match status" value="1"/>
</dbReference>
<evidence type="ECO:0000256" key="3">
    <source>
        <dbReference type="ARBA" id="ARBA00022448"/>
    </source>
</evidence>
<keyword evidence="3" id="KW-0813">Transport</keyword>
<sequence length="787" mass="89081">MPSEVKIRKKMEKALERETHKLNSMTSKLEEVRELSTIEGQKRELEIQIFDSKDMEKELEVKLVSFVELMKTMKEERGRLELARDEAITQATELMISRVKASSSQDPQFLSDFSILEIEEATHRFDQSLIIGGENGSVYRGFLRSTVVPIKMLQSNSLEGCPKFQVEVNHIDGFEFFSLHLWWFRGRLTEEVMLWFCEPVVDLLGARIWARLGVVVVVVVIARCRVIIVDVGVIVLPVVDISSRMRHPNLFPLIGAYLKASTPFYDCLSNGSLEDRLGCNDGTPPLSWQTRIRISIEACSTLILIDSNNPKSIIHGDLKPVTILLDANLTFKLSESVGALSIEELQCKYSMQDVADSCRTRAATNVIFGLALGYKSIIIPIFAIALSIFTGKIAEMAGMSHRVHERTDVLDAVGNTTTAIGKGQYWNPHPGMTSLQRLLEPESPGVPSQRFHWGKQRAPKKAAPQVGESTQPEIPISIETRDRTILTRRELFHVEGELETFDFPVSLLRLNPSPIYSFTPFSVLPQSLEMGDANDNENGQRPVQIPLKDHMFPKMTNHASCIILPPTTGQFELRNALINSLPKFSGGEDENPYAHVRYFDDLMFHQKYRNKNKMEAMKLVLFPFSLLGKAKSWLQALRPKSITSFEMLTDAFYNKFFSLEKTETLRRAILRITQLHGDNLKDYLERYKGLILQCSHHGIDSWVLTRNIYDGLDAETKKTIESFCLGKFTDKDDVEDLDFSEEMAKKLQTEGTMRETDIQEKGGNAFGVGSNSNSEAKLTTILRKIES</sequence>
<evidence type="ECO:0000256" key="7">
    <source>
        <dbReference type="ARBA" id="ARBA00022967"/>
    </source>
</evidence>
<keyword evidence="7" id="KW-1278">Translocase</keyword>
<name>A0A7J7MM36_9MAGN</name>
<dbReference type="GO" id="GO:0012505">
    <property type="term" value="C:endomembrane system"/>
    <property type="evidence" value="ECO:0007669"/>
    <property type="project" value="UniProtKB-SubCell"/>
</dbReference>
<keyword evidence="5" id="KW-0833">Ubl conjugation pathway</keyword>
<dbReference type="PANTHER" id="PTHR45647">
    <property type="entry name" value="OS02G0152300 PROTEIN"/>
    <property type="match status" value="1"/>
</dbReference>
<feature type="region of interest" description="Disordered" evidence="12">
    <location>
        <begin position="446"/>
        <end position="470"/>
    </location>
</feature>
<dbReference type="Gene3D" id="1.10.510.10">
    <property type="entry name" value="Transferase(Phosphotransferase) domain 1"/>
    <property type="match status" value="1"/>
</dbReference>
<comment type="caution">
    <text evidence="15">The sequence shown here is derived from an EMBL/GenBank/DDBJ whole genome shotgun (WGS) entry which is preliminary data.</text>
</comment>
<evidence type="ECO:0000256" key="4">
    <source>
        <dbReference type="ARBA" id="ARBA00022692"/>
    </source>
</evidence>
<evidence type="ECO:0000256" key="5">
    <source>
        <dbReference type="ARBA" id="ARBA00022786"/>
    </source>
</evidence>
<dbReference type="InterPro" id="IPR005162">
    <property type="entry name" value="Retrotrans_gag_dom"/>
</dbReference>
<evidence type="ECO:0000259" key="14">
    <source>
        <dbReference type="Pfam" id="PF03732"/>
    </source>
</evidence>
<accession>A0A7J7MM36</accession>
<evidence type="ECO:0000313" key="16">
    <source>
        <dbReference type="Proteomes" id="UP000541444"/>
    </source>
</evidence>
<evidence type="ECO:0000256" key="2">
    <source>
        <dbReference type="ARBA" id="ARBA00004127"/>
    </source>
</evidence>
<keyword evidence="8 13" id="KW-1133">Transmembrane helix</keyword>
<evidence type="ECO:0000256" key="12">
    <source>
        <dbReference type="SAM" id="MobiDB-lite"/>
    </source>
</evidence>
<keyword evidence="9" id="KW-0406">Ion transport</keyword>
<reference evidence="15 16" key="1">
    <citation type="journal article" date="2020" name="IScience">
        <title>Genome Sequencing of the Endangered Kingdonia uniflora (Circaeasteraceae, Ranunculales) Reveals Potential Mechanisms of Evolutionary Specialization.</title>
        <authorList>
            <person name="Sun Y."/>
            <person name="Deng T."/>
            <person name="Zhang A."/>
            <person name="Moore M.J."/>
            <person name="Landis J.B."/>
            <person name="Lin N."/>
            <person name="Zhang H."/>
            <person name="Zhang X."/>
            <person name="Huang J."/>
            <person name="Zhang X."/>
            <person name="Sun H."/>
            <person name="Wang H."/>
        </authorList>
    </citation>
    <scope>NUCLEOTIDE SEQUENCE [LARGE SCALE GENOMIC DNA]</scope>
    <source>
        <strain evidence="15">TB1705</strain>
        <tissue evidence="15">Leaf</tissue>
    </source>
</reference>
<dbReference type="OrthoDB" id="1305902at2759"/>
<evidence type="ECO:0000313" key="15">
    <source>
        <dbReference type="EMBL" id="KAF6156005.1"/>
    </source>
</evidence>
<evidence type="ECO:0000256" key="9">
    <source>
        <dbReference type="ARBA" id="ARBA00023065"/>
    </source>
</evidence>
<keyword evidence="10 13" id="KW-0472">Membrane</keyword>
<dbReference type="GO" id="GO:0061630">
    <property type="term" value="F:ubiquitin protein ligase activity"/>
    <property type="evidence" value="ECO:0007669"/>
    <property type="project" value="UniProtKB-EC"/>
</dbReference>
<protein>
    <recommendedName>
        <fullName evidence="14">Retrotransposon gag domain-containing protein</fullName>
    </recommendedName>
</protein>
<comment type="subcellular location">
    <subcellularLocation>
        <location evidence="2">Endomembrane system</location>
        <topology evidence="2">Multi-pass membrane protein</topology>
    </subcellularLocation>
</comment>
<keyword evidence="4 13" id="KW-0812">Transmembrane</keyword>
<organism evidence="15 16">
    <name type="scientific">Kingdonia uniflora</name>
    <dbReference type="NCBI Taxonomy" id="39325"/>
    <lineage>
        <taxon>Eukaryota</taxon>
        <taxon>Viridiplantae</taxon>
        <taxon>Streptophyta</taxon>
        <taxon>Embryophyta</taxon>
        <taxon>Tracheophyta</taxon>
        <taxon>Spermatophyta</taxon>
        <taxon>Magnoliopsida</taxon>
        <taxon>Ranunculales</taxon>
        <taxon>Circaeasteraceae</taxon>
        <taxon>Kingdonia</taxon>
    </lineage>
</organism>
<dbReference type="GO" id="GO:0016020">
    <property type="term" value="C:membrane"/>
    <property type="evidence" value="ECO:0007669"/>
    <property type="project" value="InterPro"/>
</dbReference>
<keyword evidence="16" id="KW-1185">Reference proteome</keyword>
<evidence type="ECO:0000256" key="8">
    <source>
        <dbReference type="ARBA" id="ARBA00022989"/>
    </source>
</evidence>
<comment type="catalytic activity">
    <reaction evidence="1">
        <text>S-ubiquitinyl-[E2 ubiquitin-conjugating enzyme]-L-cysteine + [acceptor protein]-L-lysine = [E2 ubiquitin-conjugating enzyme]-L-cysteine + N(6)-ubiquitinyl-[acceptor protein]-L-lysine.</text>
        <dbReference type="EC" id="2.3.2.27"/>
    </reaction>
</comment>
<dbReference type="InterPro" id="IPR004131">
    <property type="entry name" value="PPase-energised_H-pump"/>
</dbReference>
<evidence type="ECO:0000256" key="10">
    <source>
        <dbReference type="ARBA" id="ARBA00023136"/>
    </source>
</evidence>
<dbReference type="AlphaFoldDB" id="A0A7J7MM36"/>
<evidence type="ECO:0000256" key="11">
    <source>
        <dbReference type="SAM" id="Coils"/>
    </source>
</evidence>
<dbReference type="InterPro" id="IPR011009">
    <property type="entry name" value="Kinase-like_dom_sf"/>
</dbReference>
<proteinExistence type="predicted"/>
<evidence type="ECO:0000256" key="13">
    <source>
        <dbReference type="SAM" id="Phobius"/>
    </source>
</evidence>
<dbReference type="Gene3D" id="3.30.200.20">
    <property type="entry name" value="Phosphorylase Kinase, domain 1"/>
    <property type="match status" value="1"/>
</dbReference>
<keyword evidence="11" id="KW-0175">Coiled coil</keyword>
<feature type="transmembrane region" description="Helical" evidence="13">
    <location>
        <begin position="216"/>
        <end position="239"/>
    </location>
</feature>
<keyword evidence="6" id="KW-0460">Magnesium</keyword>
<dbReference type="PANTHER" id="PTHR45647:SF100">
    <property type="entry name" value="U-BOX DOMAIN-CONTAINING PROTEIN 33"/>
    <property type="match status" value="1"/>
</dbReference>
<feature type="transmembrane region" description="Helical" evidence="13">
    <location>
        <begin position="366"/>
        <end position="389"/>
    </location>
</feature>
<dbReference type="EMBL" id="JACGCM010001390">
    <property type="protein sequence ID" value="KAF6156005.1"/>
    <property type="molecule type" value="Genomic_DNA"/>
</dbReference>
<evidence type="ECO:0000256" key="1">
    <source>
        <dbReference type="ARBA" id="ARBA00000900"/>
    </source>
</evidence>
<dbReference type="GO" id="GO:0009678">
    <property type="term" value="F:diphosphate hydrolysis-driven proton transmembrane transporter activity"/>
    <property type="evidence" value="ECO:0007669"/>
    <property type="project" value="InterPro"/>
</dbReference>
<dbReference type="Pfam" id="PF03030">
    <property type="entry name" value="H_PPase"/>
    <property type="match status" value="1"/>
</dbReference>
<dbReference type="Proteomes" id="UP000541444">
    <property type="component" value="Unassembled WGS sequence"/>
</dbReference>